<comment type="subcellular location">
    <subcellularLocation>
        <location evidence="1 7">Cell membrane</location>
        <topology evidence="1 7">Multi-pass membrane protein</topology>
    </subcellularLocation>
</comment>
<dbReference type="Pfam" id="PF00528">
    <property type="entry name" value="BPD_transp_1"/>
    <property type="match status" value="1"/>
</dbReference>
<evidence type="ECO:0000256" key="2">
    <source>
        <dbReference type="ARBA" id="ARBA00022448"/>
    </source>
</evidence>
<keyword evidence="3" id="KW-1003">Cell membrane</keyword>
<dbReference type="CDD" id="cd06261">
    <property type="entry name" value="TM_PBP2"/>
    <property type="match status" value="1"/>
</dbReference>
<proteinExistence type="inferred from homology"/>
<keyword evidence="4 7" id="KW-0812">Transmembrane</keyword>
<gene>
    <name evidence="9" type="ORF">KCTCHS21_34940</name>
</gene>
<dbReference type="AlphaFoldDB" id="A0A3T1D7R7"/>
<evidence type="ECO:0000256" key="1">
    <source>
        <dbReference type="ARBA" id="ARBA00004651"/>
    </source>
</evidence>
<dbReference type="InterPro" id="IPR051393">
    <property type="entry name" value="ABC_transporter_permease"/>
</dbReference>
<dbReference type="KEGG" id="cohn:KCTCHS21_34940"/>
<dbReference type="InterPro" id="IPR000515">
    <property type="entry name" value="MetI-like"/>
</dbReference>
<dbReference type="Gene3D" id="1.10.3720.10">
    <property type="entry name" value="MetI-like"/>
    <property type="match status" value="1"/>
</dbReference>
<feature type="transmembrane region" description="Helical" evidence="7">
    <location>
        <begin position="124"/>
        <end position="145"/>
    </location>
</feature>
<dbReference type="GO" id="GO:0055085">
    <property type="term" value="P:transmembrane transport"/>
    <property type="evidence" value="ECO:0007669"/>
    <property type="project" value="InterPro"/>
</dbReference>
<sequence length="314" mass="35526">MNAKMYGDEQAVRKQKGSNKASRQRTVFLIVAIAPSLLGYLLFTLYPNLMSVYYSLLNWDGLTDAKFVGFDNYVSMVKDKFVWRALYHNLLYMIVVPALIVFISLLLAYLLNNKSYKENSIYKVIFFFTNVLSTVVVALLWSFIYDGSFGLLNGMLELFGMSMNDFYWLGDTRTAIWALVIPMVWGGVGLYVVIFINAISSIPKSLYEAAYLEGARPMSILFRITIPLIRGVIRVCVVFVILGSIKGFEIIMILTNGGPEGSTDVIGLYMFNLAFGKEYHNYGYASAIGMFLFVILVGAKLIIDKFYPEENVEY</sequence>
<dbReference type="RefSeq" id="WP_232057863.1">
    <property type="nucleotide sequence ID" value="NZ_AP019400.1"/>
</dbReference>
<keyword evidence="2 7" id="KW-0813">Transport</keyword>
<protein>
    <submittedName>
        <fullName evidence="9">Binding-protein-dependent transport systems inner membrane component</fullName>
    </submittedName>
</protein>
<evidence type="ECO:0000256" key="5">
    <source>
        <dbReference type="ARBA" id="ARBA00022989"/>
    </source>
</evidence>
<feature type="transmembrane region" description="Helical" evidence="7">
    <location>
        <begin position="26"/>
        <end position="46"/>
    </location>
</feature>
<accession>A0A3T1D7R7</accession>
<organism evidence="9 10">
    <name type="scientific">Cohnella abietis</name>
    <dbReference type="NCBI Taxonomy" id="2507935"/>
    <lineage>
        <taxon>Bacteria</taxon>
        <taxon>Bacillati</taxon>
        <taxon>Bacillota</taxon>
        <taxon>Bacilli</taxon>
        <taxon>Bacillales</taxon>
        <taxon>Paenibacillaceae</taxon>
        <taxon>Cohnella</taxon>
    </lineage>
</organism>
<evidence type="ECO:0000256" key="4">
    <source>
        <dbReference type="ARBA" id="ARBA00022692"/>
    </source>
</evidence>
<dbReference type="Proteomes" id="UP000289856">
    <property type="component" value="Chromosome"/>
</dbReference>
<keyword evidence="5 7" id="KW-1133">Transmembrane helix</keyword>
<feature type="transmembrane region" description="Helical" evidence="7">
    <location>
        <begin position="175"/>
        <end position="199"/>
    </location>
</feature>
<evidence type="ECO:0000313" key="10">
    <source>
        <dbReference type="Proteomes" id="UP000289856"/>
    </source>
</evidence>
<dbReference type="EMBL" id="AP019400">
    <property type="protein sequence ID" value="BBI34095.1"/>
    <property type="molecule type" value="Genomic_DNA"/>
</dbReference>
<dbReference type="PANTHER" id="PTHR30193">
    <property type="entry name" value="ABC TRANSPORTER PERMEASE PROTEIN"/>
    <property type="match status" value="1"/>
</dbReference>
<dbReference type="PANTHER" id="PTHR30193:SF41">
    <property type="entry name" value="DIACETYLCHITOBIOSE UPTAKE SYSTEM PERMEASE PROTEIN NGCF"/>
    <property type="match status" value="1"/>
</dbReference>
<dbReference type="GO" id="GO:0005886">
    <property type="term" value="C:plasma membrane"/>
    <property type="evidence" value="ECO:0007669"/>
    <property type="project" value="UniProtKB-SubCell"/>
</dbReference>
<feature type="transmembrane region" description="Helical" evidence="7">
    <location>
        <begin position="220"/>
        <end position="245"/>
    </location>
</feature>
<keyword evidence="6 7" id="KW-0472">Membrane</keyword>
<name>A0A3T1D7R7_9BACL</name>
<reference evidence="9 10" key="1">
    <citation type="submission" date="2019-01" db="EMBL/GenBank/DDBJ databases">
        <title>Complete genome sequence of Cohnella hallensis HS21 isolated from Korean fir (Abies koreana) rhizospheric soil.</title>
        <authorList>
            <person name="Jiang L."/>
            <person name="Kang S.W."/>
            <person name="Kim S."/>
            <person name="Jung J."/>
            <person name="Kim C.Y."/>
            <person name="Kim D.H."/>
            <person name="Kim S.W."/>
            <person name="Lee J."/>
        </authorList>
    </citation>
    <scope>NUCLEOTIDE SEQUENCE [LARGE SCALE GENOMIC DNA]</scope>
    <source>
        <strain evidence="9 10">HS21</strain>
    </source>
</reference>
<comment type="similarity">
    <text evidence="7">Belongs to the binding-protein-dependent transport system permease family.</text>
</comment>
<evidence type="ECO:0000313" key="9">
    <source>
        <dbReference type="EMBL" id="BBI34095.1"/>
    </source>
</evidence>
<feature type="domain" description="ABC transmembrane type-1" evidence="8">
    <location>
        <begin position="86"/>
        <end position="303"/>
    </location>
</feature>
<keyword evidence="10" id="KW-1185">Reference proteome</keyword>
<dbReference type="PROSITE" id="PS50928">
    <property type="entry name" value="ABC_TM1"/>
    <property type="match status" value="1"/>
</dbReference>
<evidence type="ECO:0000259" key="8">
    <source>
        <dbReference type="PROSITE" id="PS50928"/>
    </source>
</evidence>
<evidence type="ECO:0000256" key="7">
    <source>
        <dbReference type="RuleBase" id="RU363032"/>
    </source>
</evidence>
<dbReference type="InterPro" id="IPR035906">
    <property type="entry name" value="MetI-like_sf"/>
</dbReference>
<evidence type="ECO:0000256" key="6">
    <source>
        <dbReference type="ARBA" id="ARBA00023136"/>
    </source>
</evidence>
<dbReference type="SUPFAM" id="SSF161098">
    <property type="entry name" value="MetI-like"/>
    <property type="match status" value="1"/>
</dbReference>
<evidence type="ECO:0000256" key="3">
    <source>
        <dbReference type="ARBA" id="ARBA00022475"/>
    </source>
</evidence>
<feature type="transmembrane region" description="Helical" evidence="7">
    <location>
        <begin position="282"/>
        <end position="303"/>
    </location>
</feature>
<feature type="transmembrane region" description="Helical" evidence="7">
    <location>
        <begin position="90"/>
        <end position="112"/>
    </location>
</feature>